<dbReference type="EMBL" id="JAESWC010000002">
    <property type="protein sequence ID" value="MBL4935783.1"/>
    <property type="molecule type" value="Genomic_DNA"/>
</dbReference>
<dbReference type="Pfam" id="PF01551">
    <property type="entry name" value="Peptidase_M23"/>
    <property type="match status" value="1"/>
</dbReference>
<evidence type="ECO:0000313" key="4">
    <source>
        <dbReference type="Proteomes" id="UP000632377"/>
    </source>
</evidence>
<dbReference type="PANTHER" id="PTHR21666">
    <property type="entry name" value="PEPTIDASE-RELATED"/>
    <property type="match status" value="1"/>
</dbReference>
<sequence>MDKKLFSKTSNFFKKEGFYVILFVCLCIVATVAALTSRTAKKAVKPPVAQEQANNTKPTGVIAEEPTVDYPGALQVKKPNTTTNANNNVNVPKTGTAAVSSSVDTKFAKPVEGVLARAYSEDPVWSDTTETYRPNFGIDIKADLGKDVFSALDGKVEEVGDSKEGYGKQVVINHQNGLKTVYANLDPAIAVTKGQTVKKGAKIGKVGNTTLRTSYEKYGSHLHFAVLKGKDYVDPAKYIKYDTK</sequence>
<dbReference type="RefSeq" id="WP_202748372.1">
    <property type="nucleotide sequence ID" value="NZ_JAESWC010000002.1"/>
</dbReference>
<keyword evidence="1" id="KW-0472">Membrane</keyword>
<reference evidence="3 4" key="1">
    <citation type="submission" date="2021-01" db="EMBL/GenBank/DDBJ databases">
        <title>Genome public.</title>
        <authorList>
            <person name="Liu C."/>
            <person name="Sun Q."/>
        </authorList>
    </citation>
    <scope>NUCLEOTIDE SEQUENCE [LARGE SCALE GENOMIC DNA]</scope>
    <source>
        <strain evidence="3 4">YIM B02515</strain>
    </source>
</reference>
<proteinExistence type="predicted"/>
<comment type="caution">
    <text evidence="3">The sequence shown here is derived from an EMBL/GenBank/DDBJ whole genome shotgun (WGS) entry which is preliminary data.</text>
</comment>
<keyword evidence="1" id="KW-0812">Transmembrane</keyword>
<dbReference type="InterPro" id="IPR011055">
    <property type="entry name" value="Dup_hybrid_motif"/>
</dbReference>
<keyword evidence="1" id="KW-1133">Transmembrane helix</keyword>
<dbReference type="PANTHER" id="PTHR21666:SF270">
    <property type="entry name" value="MUREIN HYDROLASE ACTIVATOR ENVC"/>
    <property type="match status" value="1"/>
</dbReference>
<evidence type="ECO:0000256" key="1">
    <source>
        <dbReference type="SAM" id="Phobius"/>
    </source>
</evidence>
<feature type="transmembrane region" description="Helical" evidence="1">
    <location>
        <begin position="17"/>
        <end position="35"/>
    </location>
</feature>
<feature type="domain" description="M23ase beta-sheet core" evidence="2">
    <location>
        <begin position="134"/>
        <end position="235"/>
    </location>
</feature>
<organism evidence="3 4">
    <name type="scientific">Clostridium rhizosphaerae</name>
    <dbReference type="NCBI Taxonomy" id="2803861"/>
    <lineage>
        <taxon>Bacteria</taxon>
        <taxon>Bacillati</taxon>
        <taxon>Bacillota</taxon>
        <taxon>Clostridia</taxon>
        <taxon>Eubacteriales</taxon>
        <taxon>Clostridiaceae</taxon>
        <taxon>Clostridium</taxon>
    </lineage>
</organism>
<dbReference type="CDD" id="cd12797">
    <property type="entry name" value="M23_peptidase"/>
    <property type="match status" value="1"/>
</dbReference>
<dbReference type="Gene3D" id="2.70.70.10">
    <property type="entry name" value="Glucose Permease (Domain IIA)"/>
    <property type="match status" value="1"/>
</dbReference>
<protein>
    <submittedName>
        <fullName evidence="3">M23 family metallopeptidase</fullName>
    </submittedName>
</protein>
<name>A0ABS1TCS6_9CLOT</name>
<dbReference type="InterPro" id="IPR016047">
    <property type="entry name" value="M23ase_b-sheet_dom"/>
</dbReference>
<dbReference type="SUPFAM" id="SSF51261">
    <property type="entry name" value="Duplicated hybrid motif"/>
    <property type="match status" value="1"/>
</dbReference>
<keyword evidence="4" id="KW-1185">Reference proteome</keyword>
<evidence type="ECO:0000259" key="2">
    <source>
        <dbReference type="Pfam" id="PF01551"/>
    </source>
</evidence>
<accession>A0ABS1TCS6</accession>
<dbReference type="InterPro" id="IPR050570">
    <property type="entry name" value="Cell_wall_metabolism_enzyme"/>
</dbReference>
<dbReference type="Proteomes" id="UP000632377">
    <property type="component" value="Unassembled WGS sequence"/>
</dbReference>
<gene>
    <name evidence="3" type="ORF">JK636_08430</name>
</gene>
<evidence type="ECO:0000313" key="3">
    <source>
        <dbReference type="EMBL" id="MBL4935783.1"/>
    </source>
</evidence>